<organism evidence="1 2">
    <name type="scientific">Streptomyces thermolineatus</name>
    <dbReference type="NCBI Taxonomy" id="44033"/>
    <lineage>
        <taxon>Bacteria</taxon>
        <taxon>Bacillati</taxon>
        <taxon>Actinomycetota</taxon>
        <taxon>Actinomycetes</taxon>
        <taxon>Kitasatosporales</taxon>
        <taxon>Streptomycetaceae</taxon>
        <taxon>Streptomyces</taxon>
    </lineage>
</organism>
<evidence type="ECO:0000313" key="1">
    <source>
        <dbReference type="EMBL" id="GAA2485093.1"/>
    </source>
</evidence>
<reference evidence="1 2" key="1">
    <citation type="journal article" date="2019" name="Int. J. Syst. Evol. Microbiol.">
        <title>The Global Catalogue of Microorganisms (GCM) 10K type strain sequencing project: providing services to taxonomists for standard genome sequencing and annotation.</title>
        <authorList>
            <consortium name="The Broad Institute Genomics Platform"/>
            <consortium name="The Broad Institute Genome Sequencing Center for Infectious Disease"/>
            <person name="Wu L."/>
            <person name="Ma J."/>
        </authorList>
    </citation>
    <scope>NUCLEOTIDE SEQUENCE [LARGE SCALE GENOMIC DNA]</scope>
    <source>
        <strain evidence="1 2">JCM 6307</strain>
    </source>
</reference>
<dbReference type="Proteomes" id="UP001501358">
    <property type="component" value="Unassembled WGS sequence"/>
</dbReference>
<dbReference type="RefSeq" id="WP_344382994.1">
    <property type="nucleotide sequence ID" value="NZ_BAAATA010000009.1"/>
</dbReference>
<comment type="caution">
    <text evidence="1">The sequence shown here is derived from an EMBL/GenBank/DDBJ whole genome shotgun (WGS) entry which is preliminary data.</text>
</comment>
<name>A0ABN3LIV4_9ACTN</name>
<evidence type="ECO:0000313" key="2">
    <source>
        <dbReference type="Proteomes" id="UP001501358"/>
    </source>
</evidence>
<dbReference type="InterPro" id="IPR011101">
    <property type="entry name" value="DUF5131"/>
</dbReference>
<sequence>MSDRSTIEWTDATWNIVTGCEKVSPGCDNCYAETFAERWRGTPDHYFERGFDVQLRPDKLDLPLRWKKPRKVFVNSMSDLFHKDVPDEYIARAFAVMARTPQHTYQVLTKRHGRMRSLIGNAIDGVQRLLEAAPDEWTAQALYDAHWPLPNVWLGVSVEDQQRADLRIPALIDTAAAVRFLSCEPLLGPVDLTAWMPAGHASWYCQGPNCHRFYTGPLQQVCPGCGREGYWTGSHSGNGRPNGQPIGWVIVGGESGRGARPMAPQWATTLRDQCAAADVPFFFKQWGEYAPTGYLVIGGTSKGTLLAGDPVDDLGHRVELARVGKKNAGRELDGRTHDGLPEVAA</sequence>
<dbReference type="Pfam" id="PF07505">
    <property type="entry name" value="DUF5131"/>
    <property type="match status" value="1"/>
</dbReference>
<proteinExistence type="predicted"/>
<dbReference type="EMBL" id="BAAATA010000009">
    <property type="protein sequence ID" value="GAA2485093.1"/>
    <property type="molecule type" value="Genomic_DNA"/>
</dbReference>
<accession>A0ABN3LIV4</accession>
<protein>
    <submittedName>
        <fullName evidence="1">Phage Gp37/Gp68 family protein</fullName>
    </submittedName>
</protein>
<keyword evidence="2" id="KW-1185">Reference proteome</keyword>
<gene>
    <name evidence="1" type="ORF">GCM10010406_21690</name>
</gene>